<evidence type="ECO:0000313" key="15">
    <source>
        <dbReference type="EMBL" id="GAA5167050.1"/>
    </source>
</evidence>
<dbReference type="InterPro" id="IPR005170">
    <property type="entry name" value="Transptr-assoc_dom"/>
</dbReference>
<feature type="transmembrane region" description="Helical" evidence="12">
    <location>
        <begin position="6"/>
        <end position="25"/>
    </location>
</feature>
<feature type="domain" description="CBS" evidence="13">
    <location>
        <begin position="274"/>
        <end position="331"/>
    </location>
</feature>
<dbReference type="CDD" id="cd04590">
    <property type="entry name" value="CBS_pair_CorC_HlyC_assoc"/>
    <property type="match status" value="1"/>
</dbReference>
<evidence type="ECO:0000259" key="14">
    <source>
        <dbReference type="PROSITE" id="PS51846"/>
    </source>
</evidence>
<dbReference type="Gene3D" id="3.30.465.10">
    <property type="match status" value="1"/>
</dbReference>
<feature type="transmembrane region" description="Helical" evidence="12">
    <location>
        <begin position="122"/>
        <end position="143"/>
    </location>
</feature>
<dbReference type="RefSeq" id="WP_185059784.1">
    <property type="nucleotide sequence ID" value="NZ_BAABJP010000037.1"/>
</dbReference>
<comment type="caution">
    <text evidence="15">The sequence shown here is derived from an EMBL/GenBank/DDBJ whole genome shotgun (WGS) entry which is preliminary data.</text>
</comment>
<proteinExistence type="inferred from homology"/>
<name>A0ABP9QSW1_9PSEU</name>
<dbReference type="InterPro" id="IPR036318">
    <property type="entry name" value="FAD-bd_PCMH-like_sf"/>
</dbReference>
<keyword evidence="3" id="KW-1003">Cell membrane</keyword>
<dbReference type="PROSITE" id="PS51846">
    <property type="entry name" value="CNNM"/>
    <property type="match status" value="1"/>
</dbReference>
<evidence type="ECO:0000256" key="6">
    <source>
        <dbReference type="ARBA" id="ARBA00022989"/>
    </source>
</evidence>
<evidence type="ECO:0000256" key="5">
    <source>
        <dbReference type="ARBA" id="ARBA00022737"/>
    </source>
</evidence>
<evidence type="ECO:0000256" key="3">
    <source>
        <dbReference type="ARBA" id="ARBA00022475"/>
    </source>
</evidence>
<dbReference type="InterPro" id="IPR046342">
    <property type="entry name" value="CBS_dom_sf"/>
</dbReference>
<dbReference type="InterPro" id="IPR016169">
    <property type="entry name" value="FAD-bd_PCMH_sub2"/>
</dbReference>
<dbReference type="EMBL" id="BAABJP010000037">
    <property type="protein sequence ID" value="GAA5167050.1"/>
    <property type="molecule type" value="Genomic_DNA"/>
</dbReference>
<evidence type="ECO:0000256" key="9">
    <source>
        <dbReference type="PROSITE-ProRule" id="PRU00703"/>
    </source>
</evidence>
<keyword evidence="8 10" id="KW-0472">Membrane</keyword>
<evidence type="ECO:0000256" key="4">
    <source>
        <dbReference type="ARBA" id="ARBA00022692"/>
    </source>
</evidence>
<comment type="similarity">
    <text evidence="2">Belongs to the UPF0053 family.</text>
</comment>
<keyword evidence="5" id="KW-0677">Repeat</keyword>
<dbReference type="Gene3D" id="3.10.580.10">
    <property type="entry name" value="CBS-domain"/>
    <property type="match status" value="1"/>
</dbReference>
<dbReference type="InterPro" id="IPR000644">
    <property type="entry name" value="CBS_dom"/>
</dbReference>
<dbReference type="Pfam" id="PF01595">
    <property type="entry name" value="CNNM"/>
    <property type="match status" value="1"/>
</dbReference>
<dbReference type="SMART" id="SM01091">
    <property type="entry name" value="CorC_HlyC"/>
    <property type="match status" value="1"/>
</dbReference>
<feature type="compositionally biased region" description="Basic and acidic residues" evidence="11">
    <location>
        <begin position="430"/>
        <end position="450"/>
    </location>
</feature>
<evidence type="ECO:0000256" key="8">
    <source>
        <dbReference type="ARBA" id="ARBA00023136"/>
    </source>
</evidence>
<organism evidence="15 16">
    <name type="scientific">Pseudonocardia eucalypti</name>
    <dbReference type="NCBI Taxonomy" id="648755"/>
    <lineage>
        <taxon>Bacteria</taxon>
        <taxon>Bacillati</taxon>
        <taxon>Actinomycetota</taxon>
        <taxon>Actinomycetes</taxon>
        <taxon>Pseudonocardiales</taxon>
        <taxon>Pseudonocardiaceae</taxon>
        <taxon>Pseudonocardia</taxon>
    </lineage>
</organism>
<keyword evidence="6 10" id="KW-1133">Transmembrane helix</keyword>
<accession>A0ABP9QSW1</accession>
<sequence length="450" mass="47545">MSTALVWQIVLAVLLVPLAGLFAAADASLGEVSRARVDALVRARRTGARQLAAVVADRPRYVNLLLLLRLACETVATVLATVVAVQLITPGWLGAVAAGAIMLVVSYVLVGVGPRTIGRQHPYGIGLLLAAPVRALAALLGPLTRLLIIVGNAITPGPGFREGPFSTEVELREAVDLAGARGVVAEDERQMIHSVFELGDTPCRDVMVPRTELIWIERDKGVRDGLTLALRSGYSRIPVLGESVDDVVGVAYLKDLAAAGEDTEENAGRTVGDVMRPATFVPDSKPAGDLLKEMQRSRSHMAIVVDEYGGTAGVVTIEDILEEIVGEITDEYDTEEIQPVQQVDEHAVRVAARLPVADLAELFGTGMEPELTEADVDTVGGLLAQRLGRVPLPGSRAEVAGLRLLAEGGKDARGRIRITTVLVTPVSGDPEPKTEAAGASERREGSDVAS</sequence>
<keyword evidence="7 9" id="KW-0129">CBS domain</keyword>
<feature type="transmembrane region" description="Helical" evidence="12">
    <location>
        <begin position="66"/>
        <end position="85"/>
    </location>
</feature>
<keyword evidence="4 10" id="KW-0812">Transmembrane</keyword>
<keyword evidence="16" id="KW-1185">Reference proteome</keyword>
<dbReference type="SUPFAM" id="SSF56176">
    <property type="entry name" value="FAD-binding/transporter-associated domain-like"/>
    <property type="match status" value="1"/>
</dbReference>
<dbReference type="PANTHER" id="PTHR22777:SF32">
    <property type="entry name" value="UPF0053 INNER MEMBRANE PROTEIN YFJD"/>
    <property type="match status" value="1"/>
</dbReference>
<evidence type="ECO:0000256" key="7">
    <source>
        <dbReference type="ARBA" id="ARBA00023122"/>
    </source>
</evidence>
<dbReference type="SMART" id="SM00116">
    <property type="entry name" value="CBS"/>
    <property type="match status" value="2"/>
</dbReference>
<dbReference type="PROSITE" id="PS51371">
    <property type="entry name" value="CBS"/>
    <property type="match status" value="1"/>
</dbReference>
<feature type="domain" description="CNNM transmembrane" evidence="14">
    <location>
        <begin position="1"/>
        <end position="188"/>
    </location>
</feature>
<dbReference type="PANTHER" id="PTHR22777">
    <property type="entry name" value="HEMOLYSIN-RELATED"/>
    <property type="match status" value="1"/>
</dbReference>
<feature type="region of interest" description="Disordered" evidence="11">
    <location>
        <begin position="425"/>
        <end position="450"/>
    </location>
</feature>
<dbReference type="InterPro" id="IPR044751">
    <property type="entry name" value="Ion_transp-like_CBS"/>
</dbReference>
<protein>
    <submittedName>
        <fullName evidence="15">Hemolysin family protein</fullName>
    </submittedName>
</protein>
<evidence type="ECO:0000259" key="13">
    <source>
        <dbReference type="PROSITE" id="PS51371"/>
    </source>
</evidence>
<evidence type="ECO:0000313" key="16">
    <source>
        <dbReference type="Proteomes" id="UP001428817"/>
    </source>
</evidence>
<evidence type="ECO:0000256" key="1">
    <source>
        <dbReference type="ARBA" id="ARBA00004651"/>
    </source>
</evidence>
<feature type="transmembrane region" description="Helical" evidence="12">
    <location>
        <begin position="91"/>
        <end position="110"/>
    </location>
</feature>
<evidence type="ECO:0000256" key="2">
    <source>
        <dbReference type="ARBA" id="ARBA00006337"/>
    </source>
</evidence>
<gene>
    <name evidence="15" type="ORF">GCM10023321_59140</name>
</gene>
<dbReference type="Pfam" id="PF00571">
    <property type="entry name" value="CBS"/>
    <property type="match status" value="2"/>
</dbReference>
<reference evidence="16" key="1">
    <citation type="journal article" date="2019" name="Int. J. Syst. Evol. Microbiol.">
        <title>The Global Catalogue of Microorganisms (GCM) 10K type strain sequencing project: providing services to taxonomists for standard genome sequencing and annotation.</title>
        <authorList>
            <consortium name="The Broad Institute Genomics Platform"/>
            <consortium name="The Broad Institute Genome Sequencing Center for Infectious Disease"/>
            <person name="Wu L."/>
            <person name="Ma J."/>
        </authorList>
    </citation>
    <scope>NUCLEOTIDE SEQUENCE [LARGE SCALE GENOMIC DNA]</scope>
    <source>
        <strain evidence="16">JCM 18303</strain>
    </source>
</reference>
<evidence type="ECO:0000256" key="10">
    <source>
        <dbReference type="PROSITE-ProRule" id="PRU01193"/>
    </source>
</evidence>
<evidence type="ECO:0000256" key="12">
    <source>
        <dbReference type="SAM" id="Phobius"/>
    </source>
</evidence>
<dbReference type="Pfam" id="PF03471">
    <property type="entry name" value="CorC_HlyC"/>
    <property type="match status" value="1"/>
</dbReference>
<evidence type="ECO:0000256" key="11">
    <source>
        <dbReference type="SAM" id="MobiDB-lite"/>
    </source>
</evidence>
<comment type="subcellular location">
    <subcellularLocation>
        <location evidence="1">Cell membrane</location>
        <topology evidence="1">Multi-pass membrane protein</topology>
    </subcellularLocation>
</comment>
<dbReference type="SUPFAM" id="SSF54631">
    <property type="entry name" value="CBS-domain pair"/>
    <property type="match status" value="1"/>
</dbReference>
<dbReference type="InterPro" id="IPR002550">
    <property type="entry name" value="CNNM"/>
</dbReference>
<dbReference type="Proteomes" id="UP001428817">
    <property type="component" value="Unassembled WGS sequence"/>
</dbReference>